<evidence type="ECO:0000313" key="2">
    <source>
        <dbReference type="EMBL" id="KAJ3845161.1"/>
    </source>
</evidence>
<proteinExistence type="predicted"/>
<gene>
    <name evidence="2" type="ORF">F5878DRAFT_571952</name>
</gene>
<feature type="region of interest" description="Disordered" evidence="1">
    <location>
        <begin position="732"/>
        <end position="758"/>
    </location>
</feature>
<comment type="caution">
    <text evidence="2">The sequence shown here is derived from an EMBL/GenBank/DDBJ whole genome shotgun (WGS) entry which is preliminary data.</text>
</comment>
<name>A0AA38ULK4_9AGAR</name>
<reference evidence="2" key="1">
    <citation type="submission" date="2022-08" db="EMBL/GenBank/DDBJ databases">
        <authorList>
            <consortium name="DOE Joint Genome Institute"/>
            <person name="Min B."/>
            <person name="Riley R."/>
            <person name="Sierra-Patev S."/>
            <person name="Naranjo-Ortiz M."/>
            <person name="Looney B."/>
            <person name="Konkel Z."/>
            <person name="Slot J.C."/>
            <person name="Sakamoto Y."/>
            <person name="Steenwyk J.L."/>
            <person name="Rokas A."/>
            <person name="Carro J."/>
            <person name="Camarero S."/>
            <person name="Ferreira P."/>
            <person name="Molpeceres G."/>
            <person name="Ruiz-Duenas F.J."/>
            <person name="Serrano A."/>
            <person name="Henrissat B."/>
            <person name="Drula E."/>
            <person name="Hughes K.W."/>
            <person name="Mata J.L."/>
            <person name="Ishikawa N.K."/>
            <person name="Vargas-Isla R."/>
            <person name="Ushijima S."/>
            <person name="Smith C.A."/>
            <person name="Ahrendt S."/>
            <person name="Andreopoulos W."/>
            <person name="He G."/>
            <person name="Labutti K."/>
            <person name="Lipzen A."/>
            <person name="Ng V."/>
            <person name="Sandor L."/>
            <person name="Barry K."/>
            <person name="Martinez A.T."/>
            <person name="Xiao Y."/>
            <person name="Gibbons J.G."/>
            <person name="Terashima K."/>
            <person name="Hibbett D.S."/>
            <person name="Grigoriev I.V."/>
        </authorList>
    </citation>
    <scope>NUCLEOTIDE SEQUENCE</scope>
    <source>
        <strain evidence="2">TFB9207</strain>
    </source>
</reference>
<dbReference type="AlphaFoldDB" id="A0AA38ULK4"/>
<evidence type="ECO:0000313" key="3">
    <source>
        <dbReference type="Proteomes" id="UP001163846"/>
    </source>
</evidence>
<evidence type="ECO:0000256" key="1">
    <source>
        <dbReference type="SAM" id="MobiDB-lite"/>
    </source>
</evidence>
<dbReference type="EMBL" id="MU805940">
    <property type="protein sequence ID" value="KAJ3845161.1"/>
    <property type="molecule type" value="Genomic_DNA"/>
</dbReference>
<keyword evidence="3" id="KW-1185">Reference proteome</keyword>
<organism evidence="2 3">
    <name type="scientific">Lentinula raphanica</name>
    <dbReference type="NCBI Taxonomy" id="153919"/>
    <lineage>
        <taxon>Eukaryota</taxon>
        <taxon>Fungi</taxon>
        <taxon>Dikarya</taxon>
        <taxon>Basidiomycota</taxon>
        <taxon>Agaricomycotina</taxon>
        <taxon>Agaricomycetes</taxon>
        <taxon>Agaricomycetidae</taxon>
        <taxon>Agaricales</taxon>
        <taxon>Marasmiineae</taxon>
        <taxon>Omphalotaceae</taxon>
        <taxon>Lentinula</taxon>
    </lineage>
</organism>
<accession>A0AA38ULK4</accession>
<dbReference type="Proteomes" id="UP001163846">
    <property type="component" value="Unassembled WGS sequence"/>
</dbReference>
<protein>
    <submittedName>
        <fullName evidence="2">Uncharacterized protein</fullName>
    </submittedName>
</protein>
<sequence length="777" mass="88458">MNGVISDEARDVFIDLVAMENVPANRVTSVFKRIASVFGIEVEGEVSDRSIGRILKEGGNASKLHYKTQVTVKQGVTISGDGTTHKNETYESKFATVITPEKRIQFFLGIKMAVNHTSETQLAGWIESIEEFFNLAYDSKLVSVNDTRIFWNLVTGFHSDHAADQRKLFDLMKKWKKQLDRETRGERTIQGLSDNEYACLVFQGSQLLIQNSGGPASWERLTLEERTCRIANMKKQLVRDIGEVEFQKLSASEQSEIDLFLWAGCCMHKEMNAFKGGCIGLDDFWDEHTELTSPIPLPNRDNAATIRLASGTAAAARAKGRTERGAVKLASLAGMIFRHKDRKRGQQDTLRFFFDYKIGFSLAFTDTSNTRFQSHAEACALIVTHLDLFIEFLTYVRYNKGSGALNHMEQNVLNGLQDMATRHELCTITLYWLAISIPYMREVRGPNAKQDNILKLEGLHRRVIEHIDTLIVYPEYIIGPDASCAKGSLDGLNWERPDTFYAVQSYAPGLPHLKPIFVYFLKKARVVWLRFMSEFEEGSALSSATPEQIDRAFMEKTNDLNESAFGIYRQSSRRNPTMSITQHNSRQMYKFNQTSTFLHSLTPELRQWLRKITREQDNSGANRQEKLKLAAYRKHVADTRVENQQILNERRQAAIQAIDSITPILTLTAFDYHASLPQGSKEYLTVGELTKQLKWHKKNGREGCVPSVESSWGRREDKLKLLRSVIEEHVTHEASQTGLRDIPEEGEPNEGVPDITPEDLECFQEDGYNSEEEFYGR</sequence>